<dbReference type="Pfam" id="PF12694">
    <property type="entry name" value="cpYpsA"/>
    <property type="match status" value="1"/>
</dbReference>
<organism evidence="1 2">
    <name type="scientific">Rubrivirga litoralis</name>
    <dbReference type="NCBI Taxonomy" id="3075598"/>
    <lineage>
        <taxon>Bacteria</taxon>
        <taxon>Pseudomonadati</taxon>
        <taxon>Rhodothermota</taxon>
        <taxon>Rhodothermia</taxon>
        <taxon>Rhodothermales</taxon>
        <taxon>Rubricoccaceae</taxon>
        <taxon>Rubrivirga</taxon>
    </lineage>
</organism>
<accession>A0ABU3BTW0</accession>
<gene>
    <name evidence="1" type="ORF">RM540_13285</name>
</gene>
<proteinExistence type="predicted"/>
<dbReference type="SUPFAM" id="SSF102405">
    <property type="entry name" value="MCP/YpsA-like"/>
    <property type="match status" value="1"/>
</dbReference>
<name>A0ABU3BTW0_9BACT</name>
<dbReference type="Gene3D" id="3.40.50.450">
    <property type="match status" value="1"/>
</dbReference>
<dbReference type="Proteomes" id="UP001267426">
    <property type="component" value="Unassembled WGS sequence"/>
</dbReference>
<comment type="caution">
    <text evidence="1">The sequence shown here is derived from an EMBL/GenBank/DDBJ whole genome shotgun (WGS) entry which is preliminary data.</text>
</comment>
<keyword evidence="2" id="KW-1185">Reference proteome</keyword>
<evidence type="ECO:0000313" key="1">
    <source>
        <dbReference type="EMBL" id="MDT0632728.1"/>
    </source>
</evidence>
<reference evidence="1 2" key="1">
    <citation type="submission" date="2023-09" db="EMBL/GenBank/DDBJ databases">
        <authorList>
            <person name="Rey-Velasco X."/>
        </authorList>
    </citation>
    <scope>NUCLEOTIDE SEQUENCE [LARGE SCALE GENOMIC DNA]</scope>
    <source>
        <strain evidence="1 2">F394</strain>
    </source>
</reference>
<dbReference type="InterPro" id="IPR024755">
    <property type="entry name" value="cpYpsA"/>
</dbReference>
<dbReference type="RefSeq" id="WP_311664894.1">
    <property type="nucleotide sequence ID" value="NZ_JAVRHT010000036.1"/>
</dbReference>
<evidence type="ECO:0000313" key="2">
    <source>
        <dbReference type="Proteomes" id="UP001267426"/>
    </source>
</evidence>
<sequence length="174" mass="17661">MTDRPARLLSVFRVVSGGQTGVDRAALDAALALGVAVGGWCPAGRWAEDGPVPNRYPLVETATADPAERTRLNVRDSDATLVLAPGGRGGVEGGTALTVRAARTLGRPVLVVPPRPGTAGGFDTGGVVAWVRAHGARTLNVAGPRESEAPGVYAAALGAVGDTLGRLLEGRPAR</sequence>
<protein>
    <submittedName>
        <fullName evidence="1">Molybdenum carrier protein</fullName>
    </submittedName>
</protein>
<dbReference type="EMBL" id="JAVRHT010000036">
    <property type="protein sequence ID" value="MDT0632728.1"/>
    <property type="molecule type" value="Genomic_DNA"/>
</dbReference>